<dbReference type="PIRSF" id="PIRSF001220">
    <property type="entry name" value="L-ASNase_gatD"/>
    <property type="match status" value="1"/>
</dbReference>
<evidence type="ECO:0000256" key="2">
    <source>
        <dbReference type="ARBA" id="ARBA00012920"/>
    </source>
</evidence>
<dbReference type="Pfam" id="PF17763">
    <property type="entry name" value="Asparaginase_C"/>
    <property type="match status" value="1"/>
</dbReference>
<dbReference type="InterPro" id="IPR027475">
    <property type="entry name" value="Asparaginase/glutaminase_AS2"/>
</dbReference>
<dbReference type="GO" id="GO:0006520">
    <property type="term" value="P:amino acid metabolic process"/>
    <property type="evidence" value="ECO:0007669"/>
    <property type="project" value="InterPro"/>
</dbReference>
<comment type="similarity">
    <text evidence="1">Belongs to the asparaginase 1 family.</text>
</comment>
<feature type="active site" description="O-isoaspartyl threonine intermediate" evidence="5">
    <location>
        <position position="13"/>
    </location>
</feature>
<dbReference type="InterPro" id="IPR040919">
    <property type="entry name" value="Asparaginase_C"/>
</dbReference>
<evidence type="ECO:0000256" key="4">
    <source>
        <dbReference type="ARBA" id="ARBA00049366"/>
    </source>
</evidence>
<feature type="domain" description="Asparaginase/glutaminase C-terminal" evidence="10">
    <location>
        <begin position="205"/>
        <end position="323"/>
    </location>
</feature>
<dbReference type="InterPro" id="IPR006033">
    <property type="entry name" value="AsnA_fam"/>
</dbReference>
<feature type="binding site" evidence="6">
    <location>
        <begin position="86"/>
        <end position="87"/>
    </location>
    <ligand>
        <name>substrate</name>
    </ligand>
</feature>
<feature type="active site" evidence="7">
    <location>
        <position position="13"/>
    </location>
</feature>
<sequence length="335" mass="38249">MKKRILLLTTGGTIASGDRGSGLAPVLSSEDFLQYVREFETVCELVPMEVCSIDSTNMDVSHWLMLARAIRENYEAYDGFLICHGTDTMAYTAAALSYLIQNSPKPIVLTGAQKSILSEITDARKNLHDSIRCALDDHSRDVMLVFDGKIIAGTRAKKTATFSYNAFSSINFPVIGRIWDDEVLYYIEREAGEKPVTFYDRMDRKVFLLKLTPGMSAEIIPAILSVYDCIILEGFGVGGLPDRLREVFQREMQRYEPHEKVLIMATQVTYEGSSMDTYVVGRKARKNLPFLETYDMTLEAVFAKIMWILGLHIRDRDEMERLFYQKINYDIFRKD</sequence>
<evidence type="ECO:0000256" key="3">
    <source>
        <dbReference type="ARBA" id="ARBA00022801"/>
    </source>
</evidence>
<evidence type="ECO:0000256" key="7">
    <source>
        <dbReference type="PROSITE-ProRule" id="PRU10099"/>
    </source>
</evidence>
<dbReference type="InterPro" id="IPR027473">
    <property type="entry name" value="L-asparaginase_C"/>
</dbReference>
<dbReference type="InterPro" id="IPR027474">
    <property type="entry name" value="L-asparaginase_N"/>
</dbReference>
<dbReference type="PROSITE" id="PS51732">
    <property type="entry name" value="ASN_GLN_ASE_3"/>
    <property type="match status" value="1"/>
</dbReference>
<evidence type="ECO:0000256" key="1">
    <source>
        <dbReference type="ARBA" id="ARBA00010518"/>
    </source>
</evidence>
<comment type="caution">
    <text evidence="11">The sequence shown here is derived from an EMBL/GenBank/DDBJ whole genome shotgun (WGS) entry which is preliminary data.</text>
</comment>
<evidence type="ECO:0000259" key="9">
    <source>
        <dbReference type="Pfam" id="PF00710"/>
    </source>
</evidence>
<dbReference type="GO" id="GO:0004067">
    <property type="term" value="F:asparaginase activity"/>
    <property type="evidence" value="ECO:0007669"/>
    <property type="project" value="UniProtKB-UniRule"/>
</dbReference>
<dbReference type="PROSITE" id="PS00144">
    <property type="entry name" value="ASN_GLN_ASE_1"/>
    <property type="match status" value="1"/>
</dbReference>
<gene>
    <name evidence="11" type="ORF">H9763_07260</name>
</gene>
<keyword evidence="3" id="KW-0378">Hydrolase</keyword>
<dbReference type="InterPro" id="IPR020827">
    <property type="entry name" value="Asparaginase/glutaminase_AS1"/>
</dbReference>
<reference evidence="11" key="2">
    <citation type="submission" date="2021-04" db="EMBL/GenBank/DDBJ databases">
        <authorList>
            <person name="Gilroy R."/>
        </authorList>
    </citation>
    <scope>NUCLEOTIDE SEQUENCE</scope>
    <source>
        <strain evidence="11">USAMLcec3-2134</strain>
    </source>
</reference>
<evidence type="ECO:0000256" key="5">
    <source>
        <dbReference type="PIRSR" id="PIRSR001220-1"/>
    </source>
</evidence>
<evidence type="ECO:0000256" key="6">
    <source>
        <dbReference type="PIRSR" id="PIRSR001220-2"/>
    </source>
</evidence>
<dbReference type="InterPro" id="IPR036152">
    <property type="entry name" value="Asp/glu_Ase-like_sf"/>
</dbReference>
<dbReference type="Gene3D" id="3.40.50.40">
    <property type="match status" value="1"/>
</dbReference>
<dbReference type="SFLD" id="SFLDS00057">
    <property type="entry name" value="Glutaminase/Asparaginase"/>
    <property type="match status" value="1"/>
</dbReference>
<dbReference type="FunFam" id="3.40.50.1170:FF:000001">
    <property type="entry name" value="L-asparaginase 2"/>
    <property type="match status" value="1"/>
</dbReference>
<organism evidence="11 12">
    <name type="scientific">Candidatus Eisenbergiella merdigallinarum</name>
    <dbReference type="NCBI Taxonomy" id="2838552"/>
    <lineage>
        <taxon>Bacteria</taxon>
        <taxon>Bacillati</taxon>
        <taxon>Bacillota</taxon>
        <taxon>Clostridia</taxon>
        <taxon>Lachnospirales</taxon>
        <taxon>Lachnospiraceae</taxon>
        <taxon>Eisenbergiella</taxon>
    </lineage>
</organism>
<dbReference type="PANTHER" id="PTHR11707">
    <property type="entry name" value="L-ASPARAGINASE"/>
    <property type="match status" value="1"/>
</dbReference>
<dbReference type="PANTHER" id="PTHR11707:SF28">
    <property type="entry name" value="60 KDA LYSOPHOSPHOLIPASE"/>
    <property type="match status" value="1"/>
</dbReference>
<dbReference type="AlphaFoldDB" id="A0A9D2SD00"/>
<dbReference type="EMBL" id="DWXE01000026">
    <property type="protein sequence ID" value="HJB91249.1"/>
    <property type="molecule type" value="Genomic_DNA"/>
</dbReference>
<dbReference type="PIRSF" id="PIRSF500176">
    <property type="entry name" value="L_ASNase"/>
    <property type="match status" value="1"/>
</dbReference>
<accession>A0A9D2SD00</accession>
<feature type="active site" evidence="8">
    <location>
        <position position="86"/>
    </location>
</feature>
<comment type="catalytic activity">
    <reaction evidence="4">
        <text>L-asparagine + H2O = L-aspartate + NH4(+)</text>
        <dbReference type="Rhea" id="RHEA:21016"/>
        <dbReference type="ChEBI" id="CHEBI:15377"/>
        <dbReference type="ChEBI" id="CHEBI:28938"/>
        <dbReference type="ChEBI" id="CHEBI:29991"/>
        <dbReference type="ChEBI" id="CHEBI:58048"/>
        <dbReference type="EC" id="3.5.1.1"/>
    </reaction>
</comment>
<feature type="binding site" evidence="6">
    <location>
        <position position="55"/>
    </location>
    <ligand>
        <name>substrate</name>
    </ligand>
</feature>
<dbReference type="SUPFAM" id="SSF53774">
    <property type="entry name" value="Glutaminase/Asparaginase"/>
    <property type="match status" value="1"/>
</dbReference>
<dbReference type="PROSITE" id="PS00917">
    <property type="entry name" value="ASN_GLN_ASE_2"/>
    <property type="match status" value="1"/>
</dbReference>
<dbReference type="Proteomes" id="UP000886883">
    <property type="component" value="Unassembled WGS sequence"/>
</dbReference>
<name>A0A9D2SD00_9FIRM</name>
<dbReference type="InterPro" id="IPR037152">
    <property type="entry name" value="L-asparaginase_N_sf"/>
</dbReference>
<evidence type="ECO:0000313" key="11">
    <source>
        <dbReference type="EMBL" id="HJB91249.1"/>
    </source>
</evidence>
<dbReference type="EC" id="3.5.1.1" evidence="2"/>
<dbReference type="NCBIfam" id="TIGR00519">
    <property type="entry name" value="asnASE_I"/>
    <property type="match status" value="1"/>
</dbReference>
<feature type="domain" description="L-asparaginase N-terminal" evidence="9">
    <location>
        <begin position="4"/>
        <end position="187"/>
    </location>
</feature>
<dbReference type="SMART" id="SM00870">
    <property type="entry name" value="Asparaginase"/>
    <property type="match status" value="1"/>
</dbReference>
<reference evidence="11" key="1">
    <citation type="journal article" date="2021" name="PeerJ">
        <title>Extensive microbial diversity within the chicken gut microbiome revealed by metagenomics and culture.</title>
        <authorList>
            <person name="Gilroy R."/>
            <person name="Ravi A."/>
            <person name="Getino M."/>
            <person name="Pursley I."/>
            <person name="Horton D.L."/>
            <person name="Alikhan N.F."/>
            <person name="Baker D."/>
            <person name="Gharbi K."/>
            <person name="Hall N."/>
            <person name="Watson M."/>
            <person name="Adriaenssens E.M."/>
            <person name="Foster-Nyarko E."/>
            <person name="Jarju S."/>
            <person name="Secka A."/>
            <person name="Antonio M."/>
            <person name="Oren A."/>
            <person name="Chaudhuri R.R."/>
            <person name="La Ragione R."/>
            <person name="Hildebrand F."/>
            <person name="Pallen M.J."/>
        </authorList>
    </citation>
    <scope>NUCLEOTIDE SEQUENCE</scope>
    <source>
        <strain evidence="11">USAMLcec3-2134</strain>
    </source>
</reference>
<dbReference type="InterPro" id="IPR041725">
    <property type="entry name" value="L-asparaginase_I"/>
</dbReference>
<dbReference type="InterPro" id="IPR006034">
    <property type="entry name" value="Asparaginase/glutaminase-like"/>
</dbReference>
<evidence type="ECO:0000259" key="10">
    <source>
        <dbReference type="Pfam" id="PF17763"/>
    </source>
</evidence>
<dbReference type="PRINTS" id="PR00139">
    <property type="entry name" value="ASNGLNASE"/>
</dbReference>
<proteinExistence type="inferred from homology"/>
<evidence type="ECO:0000256" key="8">
    <source>
        <dbReference type="PROSITE-ProRule" id="PRU10100"/>
    </source>
</evidence>
<protein>
    <recommendedName>
        <fullName evidence="2">asparaginase</fullName>
        <ecNumber evidence="2">3.5.1.1</ecNumber>
    </recommendedName>
</protein>
<dbReference type="Gene3D" id="3.40.50.1170">
    <property type="entry name" value="L-asparaginase, N-terminal domain"/>
    <property type="match status" value="1"/>
</dbReference>
<dbReference type="Pfam" id="PF00710">
    <property type="entry name" value="Asparaginase"/>
    <property type="match status" value="1"/>
</dbReference>
<evidence type="ECO:0000313" key="12">
    <source>
        <dbReference type="Proteomes" id="UP000886883"/>
    </source>
</evidence>
<dbReference type="CDD" id="cd08963">
    <property type="entry name" value="L-asparaginase_I"/>
    <property type="match status" value="1"/>
</dbReference>